<dbReference type="GeneID" id="105744085"/>
<name>A0A6P3VDU5_OCTDE</name>
<gene>
    <name evidence="3" type="primary">LOC105744085</name>
</gene>
<organism evidence="2 3">
    <name type="scientific">Octodon degus</name>
    <name type="common">Degu</name>
    <name type="synonym">Sciurus degus</name>
    <dbReference type="NCBI Taxonomy" id="10160"/>
    <lineage>
        <taxon>Eukaryota</taxon>
        <taxon>Metazoa</taxon>
        <taxon>Chordata</taxon>
        <taxon>Craniata</taxon>
        <taxon>Vertebrata</taxon>
        <taxon>Euteleostomi</taxon>
        <taxon>Mammalia</taxon>
        <taxon>Eutheria</taxon>
        <taxon>Euarchontoglires</taxon>
        <taxon>Glires</taxon>
        <taxon>Rodentia</taxon>
        <taxon>Hystricomorpha</taxon>
        <taxon>Octodontidae</taxon>
        <taxon>Octodon</taxon>
    </lineage>
</organism>
<protein>
    <submittedName>
        <fullName evidence="3">Vegetative cell wall protein gp1-like</fullName>
    </submittedName>
</protein>
<reference evidence="3" key="1">
    <citation type="submission" date="2025-08" db="UniProtKB">
        <authorList>
            <consortium name="RefSeq"/>
        </authorList>
    </citation>
    <scope>IDENTIFICATION</scope>
</reference>
<evidence type="ECO:0000313" key="3">
    <source>
        <dbReference type="RefSeq" id="XP_012373308.1"/>
    </source>
</evidence>
<feature type="compositionally biased region" description="Basic residues" evidence="1">
    <location>
        <begin position="138"/>
        <end position="148"/>
    </location>
</feature>
<feature type="compositionally biased region" description="Low complexity" evidence="1">
    <location>
        <begin position="80"/>
        <end position="90"/>
    </location>
</feature>
<feature type="compositionally biased region" description="Pro residues" evidence="1">
    <location>
        <begin position="1"/>
        <end position="10"/>
    </location>
</feature>
<proteinExistence type="predicted"/>
<evidence type="ECO:0000256" key="1">
    <source>
        <dbReference type="SAM" id="MobiDB-lite"/>
    </source>
</evidence>
<keyword evidence="2" id="KW-1185">Reference proteome</keyword>
<dbReference type="InParanoid" id="A0A6P3VDU5"/>
<dbReference type="RefSeq" id="XP_012373308.1">
    <property type="nucleotide sequence ID" value="XM_012517854.1"/>
</dbReference>
<feature type="compositionally biased region" description="Basic and acidic residues" evidence="1">
    <location>
        <begin position="242"/>
        <end position="251"/>
    </location>
</feature>
<dbReference type="AlphaFoldDB" id="A0A6P3VDU5"/>
<dbReference type="Proteomes" id="UP000515203">
    <property type="component" value="Unplaced"/>
</dbReference>
<feature type="region of interest" description="Disordered" evidence="1">
    <location>
        <begin position="1"/>
        <end position="251"/>
    </location>
</feature>
<evidence type="ECO:0000313" key="2">
    <source>
        <dbReference type="Proteomes" id="UP000515203"/>
    </source>
</evidence>
<accession>A0A6P3VDU5</accession>
<sequence length="251" mass="26264">MPPSPGPPGTSPCSPEVRGGSEVTQETPILQREKKGSRADSGTSSPSEHPALPTARPTAASPLRAPTGYTRPLKSKREWGWTTLGGTSSGPPYRRGRVPGESWGAEGLPGCGVLAPAPEKNSDARGASPQPDLSAAAARRRSRARGRPGLHDRPAGDSSPHTPGTLSAAPGHPNRPSHPTPAPRPPHDRDGASSGPGQGWALQLTSSLETVWSRRPPTPASPRGPARSAAQRSDRLPTCSPRPEEHRDIKY</sequence>